<dbReference type="GO" id="GO:0015074">
    <property type="term" value="P:DNA integration"/>
    <property type="evidence" value="ECO:0007669"/>
    <property type="project" value="InterPro"/>
</dbReference>
<protein>
    <recommendedName>
        <fullName evidence="1">Integrase catalytic domain-containing protein</fullName>
    </recommendedName>
</protein>
<name>A0A5C1QRG4_9SPIO</name>
<dbReference type="Pfam" id="PF13683">
    <property type="entry name" value="rve_3"/>
    <property type="match status" value="1"/>
</dbReference>
<dbReference type="EMBL" id="CP036150">
    <property type="protein sequence ID" value="QEN09156.1"/>
    <property type="molecule type" value="Genomic_DNA"/>
</dbReference>
<proteinExistence type="predicted"/>
<dbReference type="OrthoDB" id="370277at2"/>
<gene>
    <name evidence="2" type="ORF">EXM22_14630</name>
</gene>
<dbReference type="RefSeq" id="WP_149487232.1">
    <property type="nucleotide sequence ID" value="NZ_CP036150.1"/>
</dbReference>
<dbReference type="AlphaFoldDB" id="A0A5C1QRG4"/>
<organism evidence="2 3">
    <name type="scientific">Oceanispirochaeta crateris</name>
    <dbReference type="NCBI Taxonomy" id="2518645"/>
    <lineage>
        <taxon>Bacteria</taxon>
        <taxon>Pseudomonadati</taxon>
        <taxon>Spirochaetota</taxon>
        <taxon>Spirochaetia</taxon>
        <taxon>Spirochaetales</taxon>
        <taxon>Spirochaetaceae</taxon>
        <taxon>Oceanispirochaeta</taxon>
    </lineage>
</organism>
<keyword evidence="3" id="KW-1185">Reference proteome</keyword>
<evidence type="ECO:0000313" key="3">
    <source>
        <dbReference type="Proteomes" id="UP000324209"/>
    </source>
</evidence>
<dbReference type="KEGG" id="ock:EXM22_14630"/>
<feature type="domain" description="Integrase catalytic" evidence="1">
    <location>
        <begin position="13"/>
        <end position="60"/>
    </location>
</feature>
<accession>A0A5C1QRG4</accession>
<dbReference type="InterPro" id="IPR001584">
    <property type="entry name" value="Integrase_cat-core"/>
</dbReference>
<sequence>MKLATRLLIVKKQIAYAERFSRSIRQECLDWFAIFSEKQLRNILKSYMEYYNKYRPYQGIHSISEDRPPVASGKIMKMPIRFGLYHHYYRAS</sequence>
<dbReference type="Proteomes" id="UP000324209">
    <property type="component" value="Chromosome"/>
</dbReference>
<reference evidence="2 3" key="1">
    <citation type="submission" date="2019-02" db="EMBL/GenBank/DDBJ databases">
        <title>Complete Genome Sequence and Methylome Analysis of free living Spirochaetas.</title>
        <authorList>
            <person name="Fomenkov A."/>
            <person name="Dubinina G."/>
            <person name="Leshcheva N."/>
            <person name="Mikheeva N."/>
            <person name="Grabovich M."/>
            <person name="Vincze T."/>
            <person name="Roberts R.J."/>
        </authorList>
    </citation>
    <scope>NUCLEOTIDE SEQUENCE [LARGE SCALE GENOMIC DNA]</scope>
    <source>
        <strain evidence="2 3">K2</strain>
    </source>
</reference>
<evidence type="ECO:0000313" key="2">
    <source>
        <dbReference type="EMBL" id="QEN09156.1"/>
    </source>
</evidence>
<evidence type="ECO:0000259" key="1">
    <source>
        <dbReference type="Pfam" id="PF13683"/>
    </source>
</evidence>